<dbReference type="PANTHER" id="PTHR42912">
    <property type="entry name" value="METHYLTRANSFERASE"/>
    <property type="match status" value="1"/>
</dbReference>
<sequence length="273" mass="30868">MNIDMKMDQINRAIWSAQKWLGWFGQLDGWTDRGEAAAVAWVSDRARGAPILDIGVGGGRTVSIMRAISSNYIGIDYTPELLEVCRARHPGVSFRQMDARDMSAFADGSFDLVMFSYNGIDAVDMEGRRAILRESARILRPGGRLLFSTHNMLGPGYRESVWKHLPKWSWNPARYGWRILKMMYALPGASWNYLRNARFNQDFDGYAVHVCGAHNFGLVIQFTTLAHQLGELAKAGLVTERVLGNETGQAVRRGDDTREIKWFHFIARKPLEA</sequence>
<dbReference type="EMBL" id="JARJLM010000683">
    <property type="protein sequence ID" value="MDF3839477.1"/>
    <property type="molecule type" value="Genomic_DNA"/>
</dbReference>
<name>A0ABT6B3L4_9BURK</name>
<dbReference type="SUPFAM" id="SSF53335">
    <property type="entry name" value="S-adenosyl-L-methionine-dependent methyltransferases"/>
    <property type="match status" value="1"/>
</dbReference>
<feature type="domain" description="Methyltransferase" evidence="1">
    <location>
        <begin position="51"/>
        <end position="143"/>
    </location>
</feature>
<evidence type="ECO:0000313" key="3">
    <source>
        <dbReference type="Proteomes" id="UP001216674"/>
    </source>
</evidence>
<dbReference type="Proteomes" id="UP001216674">
    <property type="component" value="Unassembled WGS sequence"/>
</dbReference>
<dbReference type="InterPro" id="IPR050508">
    <property type="entry name" value="Methyltransf_Superfamily"/>
</dbReference>
<protein>
    <submittedName>
        <fullName evidence="2">Class I SAM-dependent methyltransferase</fullName>
    </submittedName>
</protein>
<accession>A0ABT6B3L4</accession>
<keyword evidence="2" id="KW-0808">Transferase</keyword>
<dbReference type="RefSeq" id="WP_276269170.1">
    <property type="nucleotide sequence ID" value="NZ_JARJLM010000683.1"/>
</dbReference>
<dbReference type="PANTHER" id="PTHR42912:SF58">
    <property type="entry name" value="BLR1400 PROTEIN"/>
    <property type="match status" value="1"/>
</dbReference>
<dbReference type="GO" id="GO:0008168">
    <property type="term" value="F:methyltransferase activity"/>
    <property type="evidence" value="ECO:0007669"/>
    <property type="project" value="UniProtKB-KW"/>
</dbReference>
<evidence type="ECO:0000259" key="1">
    <source>
        <dbReference type="Pfam" id="PF13649"/>
    </source>
</evidence>
<keyword evidence="2" id="KW-0489">Methyltransferase</keyword>
<dbReference type="InterPro" id="IPR041698">
    <property type="entry name" value="Methyltransf_25"/>
</dbReference>
<dbReference type="Gene3D" id="3.40.50.150">
    <property type="entry name" value="Vaccinia Virus protein VP39"/>
    <property type="match status" value="1"/>
</dbReference>
<evidence type="ECO:0000313" key="2">
    <source>
        <dbReference type="EMBL" id="MDF3839477.1"/>
    </source>
</evidence>
<comment type="caution">
    <text evidence="2">The sequence shown here is derived from an EMBL/GenBank/DDBJ whole genome shotgun (WGS) entry which is preliminary data.</text>
</comment>
<gene>
    <name evidence="2" type="ORF">P3W85_42055</name>
</gene>
<dbReference type="InterPro" id="IPR029063">
    <property type="entry name" value="SAM-dependent_MTases_sf"/>
</dbReference>
<proteinExistence type="predicted"/>
<reference evidence="2 3" key="1">
    <citation type="submission" date="2023-03" db="EMBL/GenBank/DDBJ databases">
        <title>Draft assemblies of triclosan tolerant bacteria isolated from returned activated sludge.</title>
        <authorList>
            <person name="Van Hamelsveld S."/>
        </authorList>
    </citation>
    <scope>NUCLEOTIDE SEQUENCE [LARGE SCALE GENOMIC DNA]</scope>
    <source>
        <strain evidence="2 3">GW210010_S58</strain>
    </source>
</reference>
<organism evidence="2 3">
    <name type="scientific">Cupriavidus basilensis</name>
    <dbReference type="NCBI Taxonomy" id="68895"/>
    <lineage>
        <taxon>Bacteria</taxon>
        <taxon>Pseudomonadati</taxon>
        <taxon>Pseudomonadota</taxon>
        <taxon>Betaproteobacteria</taxon>
        <taxon>Burkholderiales</taxon>
        <taxon>Burkholderiaceae</taxon>
        <taxon>Cupriavidus</taxon>
    </lineage>
</organism>
<dbReference type="CDD" id="cd02440">
    <property type="entry name" value="AdoMet_MTases"/>
    <property type="match status" value="1"/>
</dbReference>
<keyword evidence="3" id="KW-1185">Reference proteome</keyword>
<dbReference type="Pfam" id="PF13649">
    <property type="entry name" value="Methyltransf_25"/>
    <property type="match status" value="1"/>
</dbReference>
<dbReference type="GO" id="GO:0032259">
    <property type="term" value="P:methylation"/>
    <property type="evidence" value="ECO:0007669"/>
    <property type="project" value="UniProtKB-KW"/>
</dbReference>